<dbReference type="EMBL" id="VSKM01000015">
    <property type="protein sequence ID" value="TYB71536.1"/>
    <property type="molecule type" value="Genomic_DNA"/>
</dbReference>
<name>A0A8H2QIK9_9FLAO</name>
<dbReference type="Pfam" id="PF13454">
    <property type="entry name" value="NAD_binding_9"/>
    <property type="match status" value="1"/>
</dbReference>
<gene>
    <name evidence="2" type="ORF">ES676_12755</name>
</gene>
<keyword evidence="3" id="KW-1185">Reference proteome</keyword>
<dbReference type="InterPro" id="IPR038732">
    <property type="entry name" value="HpyO/CreE_NAD-binding"/>
</dbReference>
<dbReference type="InterPro" id="IPR036188">
    <property type="entry name" value="FAD/NAD-bd_sf"/>
</dbReference>
<evidence type="ECO:0000313" key="2">
    <source>
        <dbReference type="EMBL" id="TYB71536.1"/>
    </source>
</evidence>
<dbReference type="AlphaFoldDB" id="A0A8H2QIK9"/>
<sequence length="595" mass="67640">MAIIGSGPTALYCLKHILDHETVLIKDFQNITIFESGNKMGVGMPYNAETTDKYNLSNISSEEIPELTQPFANWLSIQDKESLKALNITSFPIDDSKVYSRLALGAYFHSQYNEIIHRLKRAGFNIKELINSPVTDIKVNNKSVTLVSQKINYFFSKVLISTGHHWKDVDKPSTGYFATPWPISKIIPKNTEYYNFEIGILGASLSAFDVVTSLAHRHGEFSTTKEGLKYRLYEDAKGLKFILHALNGWLPHLQYEQIEPFRKIYRHTNREHILSLINDNGFLRIETFFDAVCRPALIKAFEKDKNIELQNLLSNDRFGCQQFIDTMAKNHTYIDSFKGMELELIKARDSVENDNPIHWMETLDDVMYCLNFHAELLSAEDHLFFKKEIKPFLMNVIAALPLDSAEILIALYKADVIDLIAGNVERIENLNTDKTTIEITTDKRPRQTKAYDMFINCSGNDNVELANYPFQSIVKSGIVSRAKAKFEGAHSINDLDQSIDRNHVVSIKNDLFLLTGGIEIDAAYRLLSTTGKVQPTIHNLSFTHTLGCRPYSYGLQACNATSSIVIQSWLSPEINEKSIVTPQIISKVYQNNKEL</sequence>
<dbReference type="InterPro" id="IPR052189">
    <property type="entry name" value="L-asp_N-monooxygenase_NS-form"/>
</dbReference>
<feature type="domain" description="FAD-dependent urate hydroxylase HpyO/Asp monooxygenase CreE-like FAD/NAD(P)-binding" evidence="1">
    <location>
        <begin position="2"/>
        <end position="164"/>
    </location>
</feature>
<protein>
    <recommendedName>
        <fullName evidence="1">FAD-dependent urate hydroxylase HpyO/Asp monooxygenase CreE-like FAD/NAD(P)-binding domain-containing protein</fullName>
    </recommendedName>
</protein>
<dbReference type="SUPFAM" id="SSF51905">
    <property type="entry name" value="FAD/NAD(P)-binding domain"/>
    <property type="match status" value="1"/>
</dbReference>
<evidence type="ECO:0000313" key="3">
    <source>
        <dbReference type="Proteomes" id="UP000323324"/>
    </source>
</evidence>
<comment type="caution">
    <text evidence="2">The sequence shown here is derived from an EMBL/GenBank/DDBJ whole genome shotgun (WGS) entry which is preliminary data.</text>
</comment>
<organism evidence="2 3">
    <name type="scientific">Bizionia saleffrena</name>
    <dbReference type="NCBI Taxonomy" id="291189"/>
    <lineage>
        <taxon>Bacteria</taxon>
        <taxon>Pseudomonadati</taxon>
        <taxon>Bacteroidota</taxon>
        <taxon>Flavobacteriia</taxon>
        <taxon>Flavobacteriales</taxon>
        <taxon>Flavobacteriaceae</taxon>
        <taxon>Bizionia</taxon>
    </lineage>
</organism>
<evidence type="ECO:0000259" key="1">
    <source>
        <dbReference type="Pfam" id="PF13454"/>
    </source>
</evidence>
<accession>A0A8H2QIK9</accession>
<proteinExistence type="predicted"/>
<dbReference type="PANTHER" id="PTHR40254">
    <property type="entry name" value="BLR0577 PROTEIN"/>
    <property type="match status" value="1"/>
</dbReference>
<reference evidence="2 3" key="1">
    <citation type="submission" date="2019-08" db="EMBL/GenBank/DDBJ databases">
        <title>Genomes of Antarctic Bizionia species.</title>
        <authorList>
            <person name="Bowman J.P."/>
        </authorList>
    </citation>
    <scope>NUCLEOTIDE SEQUENCE [LARGE SCALE GENOMIC DNA]</scope>
    <source>
        <strain evidence="2 3">HFD</strain>
    </source>
</reference>
<dbReference type="Proteomes" id="UP000323324">
    <property type="component" value="Unassembled WGS sequence"/>
</dbReference>
<dbReference type="PANTHER" id="PTHR40254:SF1">
    <property type="entry name" value="BLR0577 PROTEIN"/>
    <property type="match status" value="1"/>
</dbReference>